<reference evidence="2" key="1">
    <citation type="journal article" date="2023" name="G3 (Bethesda)">
        <title>Genome assembly and association tests identify interacting loci associated with vigor, precocity, and sex in interspecific pistachio rootstocks.</title>
        <authorList>
            <person name="Palmer W."/>
            <person name="Jacygrad E."/>
            <person name="Sagayaradj S."/>
            <person name="Cavanaugh K."/>
            <person name="Han R."/>
            <person name="Bertier L."/>
            <person name="Beede B."/>
            <person name="Kafkas S."/>
            <person name="Golino D."/>
            <person name="Preece J."/>
            <person name="Michelmore R."/>
        </authorList>
    </citation>
    <scope>NUCLEOTIDE SEQUENCE [LARGE SCALE GENOMIC DNA]</scope>
</reference>
<gene>
    <name evidence="1" type="ORF">Pint_11024</name>
</gene>
<proteinExistence type="predicted"/>
<dbReference type="Proteomes" id="UP001163603">
    <property type="component" value="Chromosome 12"/>
</dbReference>
<keyword evidence="2" id="KW-1185">Reference proteome</keyword>
<protein>
    <submittedName>
        <fullName evidence="1">Uncharacterized protein</fullName>
    </submittedName>
</protein>
<evidence type="ECO:0000313" key="1">
    <source>
        <dbReference type="EMBL" id="KAJ0017627.1"/>
    </source>
</evidence>
<name>A0ACC0XHA5_9ROSI</name>
<sequence length="16" mass="1962">MEECRKLIVLVKCRKN</sequence>
<evidence type="ECO:0000313" key="2">
    <source>
        <dbReference type="Proteomes" id="UP001163603"/>
    </source>
</evidence>
<organism evidence="1 2">
    <name type="scientific">Pistacia integerrima</name>
    <dbReference type="NCBI Taxonomy" id="434235"/>
    <lineage>
        <taxon>Eukaryota</taxon>
        <taxon>Viridiplantae</taxon>
        <taxon>Streptophyta</taxon>
        <taxon>Embryophyta</taxon>
        <taxon>Tracheophyta</taxon>
        <taxon>Spermatophyta</taxon>
        <taxon>Magnoliopsida</taxon>
        <taxon>eudicotyledons</taxon>
        <taxon>Gunneridae</taxon>
        <taxon>Pentapetalae</taxon>
        <taxon>rosids</taxon>
        <taxon>malvids</taxon>
        <taxon>Sapindales</taxon>
        <taxon>Anacardiaceae</taxon>
        <taxon>Pistacia</taxon>
    </lineage>
</organism>
<comment type="caution">
    <text evidence="1">The sequence shown here is derived from an EMBL/GenBank/DDBJ whole genome shotgun (WGS) entry which is preliminary data.</text>
</comment>
<dbReference type="EMBL" id="CM047747">
    <property type="protein sequence ID" value="KAJ0017627.1"/>
    <property type="molecule type" value="Genomic_DNA"/>
</dbReference>
<accession>A0ACC0XHA5</accession>